<sequence length="201" mass="22312">MLKRNLPLAMTIVVFIAGYLYCLSQYPGFASTRVIGDLLTDNAFLGIVAVGMTFVIFSGGIDLSVGSTIAFTSVLLAKMIGEYDVPPGLAFVIVLALIMLLAAGVLWRTVHASALRLRDGRQRLFSRSDGRAGEEHDGADLHAIKFSGGVIRYRVFSLYLSRLCSGGQRRGTGYYRGGGHWRYVIDRWRRHPVRRLVWVMI</sequence>
<accession>Q2NQ99</accession>
<dbReference type="Proteomes" id="UP000245838">
    <property type="component" value="Chromosome sggmmb4_Chromosome"/>
</dbReference>
<keyword evidence="1" id="KW-0472">Membrane</keyword>
<keyword evidence="1" id="KW-1133">Transmembrane helix</keyword>
<evidence type="ECO:0000313" key="3">
    <source>
        <dbReference type="EMBL" id="CRL46768.1"/>
    </source>
</evidence>
<dbReference type="Proteomes" id="UP000001932">
    <property type="component" value="Chromosome"/>
</dbReference>
<dbReference type="eggNOG" id="COG1172">
    <property type="taxonomic scope" value="Bacteria"/>
</dbReference>
<protein>
    <submittedName>
        <fullName evidence="3">Inner membrane ABC transporter permease protein YjfF</fullName>
    </submittedName>
    <submittedName>
        <fullName evidence="2">Sugar ABC transporter permease component</fullName>
    </submittedName>
</protein>
<keyword evidence="1" id="KW-0812">Transmembrane</keyword>
<proteinExistence type="predicted"/>
<dbReference type="EMBL" id="LN854557">
    <property type="protein sequence ID" value="CRL46768.1"/>
    <property type="molecule type" value="Genomic_DNA"/>
</dbReference>
<dbReference type="GO" id="GO:0005886">
    <property type="term" value="C:plasma membrane"/>
    <property type="evidence" value="ECO:0007669"/>
    <property type="project" value="TreeGrafter"/>
</dbReference>
<dbReference type="EMBL" id="AP008232">
    <property type="protein sequence ID" value="BAE75676.1"/>
    <property type="molecule type" value="Genomic_DNA"/>
</dbReference>
<feature type="transmembrane region" description="Helical" evidence="1">
    <location>
        <begin position="6"/>
        <end position="23"/>
    </location>
</feature>
<dbReference type="STRING" id="343509.SG2401"/>
<feature type="transmembrane region" description="Helical" evidence="1">
    <location>
        <begin position="43"/>
        <end position="76"/>
    </location>
</feature>
<name>Q2NQ99_SODGM</name>
<reference evidence="2 4" key="1">
    <citation type="journal article" date="2006" name="Genome Res.">
        <title>Massive genome erosion and functional adaptations provide insights into the symbiotic lifestyle of Sodalis glossinidius in the tsetse host.</title>
        <authorList>
            <person name="Toh H."/>
            <person name="Weiss B.L."/>
            <person name="Perkin S.A.H."/>
            <person name="Yamashita A."/>
            <person name="Oshima K."/>
            <person name="Hattori M."/>
            <person name="Aksoy S."/>
        </authorList>
    </citation>
    <scope>NUCLEOTIDE SEQUENCE [LARGE SCALE GENOMIC DNA]</scope>
    <source>
        <strain evidence="2">Morsitans</strain>
        <strain evidence="4">morsitans</strain>
    </source>
</reference>
<evidence type="ECO:0000313" key="2">
    <source>
        <dbReference type="EMBL" id="BAE75676.1"/>
    </source>
</evidence>
<keyword evidence="4" id="KW-1185">Reference proteome</keyword>
<dbReference type="PANTHER" id="PTHR32196:SF63">
    <property type="entry name" value="INNER MEMBRANE ABC TRANSPORTER PERMEASE PROTEIN YJFF"/>
    <property type="match status" value="1"/>
</dbReference>
<evidence type="ECO:0000313" key="5">
    <source>
        <dbReference type="Proteomes" id="UP000245838"/>
    </source>
</evidence>
<dbReference type="PANTHER" id="PTHR32196">
    <property type="entry name" value="ABC TRANSPORTER PERMEASE PROTEIN YPHD-RELATED-RELATED"/>
    <property type="match status" value="1"/>
</dbReference>
<evidence type="ECO:0000313" key="4">
    <source>
        <dbReference type="Proteomes" id="UP000001932"/>
    </source>
</evidence>
<dbReference type="AlphaFoldDB" id="Q2NQ99"/>
<organism evidence="2 4">
    <name type="scientific">Sodalis glossinidius (strain morsitans)</name>
    <dbReference type="NCBI Taxonomy" id="343509"/>
    <lineage>
        <taxon>Bacteria</taxon>
        <taxon>Pseudomonadati</taxon>
        <taxon>Pseudomonadota</taxon>
        <taxon>Gammaproteobacteria</taxon>
        <taxon>Enterobacterales</taxon>
        <taxon>Bruguierivoracaceae</taxon>
        <taxon>Sodalis</taxon>
    </lineage>
</organism>
<evidence type="ECO:0000256" key="1">
    <source>
        <dbReference type="SAM" id="Phobius"/>
    </source>
</evidence>
<dbReference type="KEGG" id="sgl:SG2401"/>
<dbReference type="HOGENOM" id="CLU_1359644_0_0_6"/>
<reference evidence="3 5" key="2">
    <citation type="submission" date="2015-05" db="EMBL/GenBank/DDBJ databases">
        <authorList>
            <person name="Goodhead I."/>
        </authorList>
    </citation>
    <scope>NUCLEOTIDE SEQUENCE [LARGE SCALE GENOMIC DNA]</scope>
    <source>
        <strain evidence="3">B4</strain>
        <strain evidence="5">morsitans</strain>
    </source>
</reference>
<gene>
    <name evidence="3" type="primary">yjfF</name>
    <name evidence="2" type="ordered locus">SG2401</name>
    <name evidence="3" type="ORF">SGGMMB4_05641</name>
</gene>
<feature type="transmembrane region" description="Helical" evidence="1">
    <location>
        <begin position="88"/>
        <end position="107"/>
    </location>
</feature>